<dbReference type="SUPFAM" id="SSF53448">
    <property type="entry name" value="Nucleotide-diphospho-sugar transferases"/>
    <property type="match status" value="1"/>
</dbReference>
<evidence type="ECO:0000256" key="7">
    <source>
        <dbReference type="ARBA" id="ARBA00023150"/>
    </source>
</evidence>
<dbReference type="Pfam" id="PF12804">
    <property type="entry name" value="NTP_transf_3"/>
    <property type="match status" value="1"/>
</dbReference>
<dbReference type="InterPro" id="IPR029044">
    <property type="entry name" value="Nucleotide-diphossugar_trans"/>
</dbReference>
<comment type="subcellular location">
    <subcellularLocation>
        <location evidence="8">Cytoplasm</location>
    </subcellularLocation>
</comment>
<keyword evidence="1 8" id="KW-0963">Cytoplasm</keyword>
<comment type="domain">
    <text evidence="8">The N-terminal domain determines nucleotide recognition and specific binding, while the C-terminal domain determines the specific binding to the target protein.</text>
</comment>
<evidence type="ECO:0000256" key="1">
    <source>
        <dbReference type="ARBA" id="ARBA00022490"/>
    </source>
</evidence>
<dbReference type="EC" id="2.7.7.77" evidence="8"/>
<organism evidence="10 11">
    <name type="scientific">Tianweitania populi</name>
    <dbReference type="NCBI Taxonomy" id="1607949"/>
    <lineage>
        <taxon>Bacteria</taxon>
        <taxon>Pseudomonadati</taxon>
        <taxon>Pseudomonadota</taxon>
        <taxon>Alphaproteobacteria</taxon>
        <taxon>Hyphomicrobiales</taxon>
        <taxon>Phyllobacteriaceae</taxon>
        <taxon>Tianweitania</taxon>
    </lineage>
</organism>
<dbReference type="CDD" id="cd02503">
    <property type="entry name" value="MobA"/>
    <property type="match status" value="1"/>
</dbReference>
<feature type="binding site" evidence="8">
    <location>
        <position position="100"/>
    </location>
    <ligand>
        <name>GTP</name>
        <dbReference type="ChEBI" id="CHEBI:37565"/>
    </ligand>
</feature>
<dbReference type="PANTHER" id="PTHR19136">
    <property type="entry name" value="MOLYBDENUM COFACTOR GUANYLYLTRANSFERASE"/>
    <property type="match status" value="1"/>
</dbReference>
<feature type="binding site" evidence="8">
    <location>
        <position position="49"/>
    </location>
    <ligand>
        <name>GTP</name>
        <dbReference type="ChEBI" id="CHEBI:37565"/>
    </ligand>
</feature>
<dbReference type="GO" id="GO:0046872">
    <property type="term" value="F:metal ion binding"/>
    <property type="evidence" value="ECO:0007669"/>
    <property type="project" value="UniProtKB-KW"/>
</dbReference>
<dbReference type="HAMAP" id="MF_00316">
    <property type="entry name" value="MobA"/>
    <property type="match status" value="1"/>
</dbReference>
<feature type="binding site" evidence="8">
    <location>
        <begin position="8"/>
        <end position="10"/>
    </location>
    <ligand>
        <name>GTP</name>
        <dbReference type="ChEBI" id="CHEBI:37565"/>
    </ligand>
</feature>
<keyword evidence="11" id="KW-1185">Reference proteome</keyword>
<keyword evidence="7 8" id="KW-0501">Molybdenum cofactor biosynthesis</keyword>
<dbReference type="EMBL" id="BMZQ01000001">
    <property type="protein sequence ID" value="GHD10172.1"/>
    <property type="molecule type" value="Genomic_DNA"/>
</dbReference>
<keyword evidence="2 8" id="KW-0808">Transferase</keyword>
<comment type="subunit">
    <text evidence="8">Monomer.</text>
</comment>
<evidence type="ECO:0000256" key="5">
    <source>
        <dbReference type="ARBA" id="ARBA00022842"/>
    </source>
</evidence>
<dbReference type="RefSeq" id="WP_189502451.1">
    <property type="nucleotide sequence ID" value="NZ_BMZQ01000001.1"/>
</dbReference>
<feature type="domain" description="MobA-like NTP transferase" evidence="9">
    <location>
        <begin position="5"/>
        <end position="157"/>
    </location>
</feature>
<evidence type="ECO:0000256" key="2">
    <source>
        <dbReference type="ARBA" id="ARBA00022679"/>
    </source>
</evidence>
<keyword evidence="5 8" id="KW-0460">Magnesium</keyword>
<evidence type="ECO:0000313" key="10">
    <source>
        <dbReference type="EMBL" id="GHD10172.1"/>
    </source>
</evidence>
<name>A0A8J3DU38_9HYPH</name>
<comment type="cofactor">
    <cofactor evidence="8">
        <name>Mg(2+)</name>
        <dbReference type="ChEBI" id="CHEBI:18420"/>
    </cofactor>
</comment>
<gene>
    <name evidence="8 10" type="primary">mobA</name>
    <name evidence="10" type="ORF">GCM10016234_11760</name>
</gene>
<evidence type="ECO:0000256" key="6">
    <source>
        <dbReference type="ARBA" id="ARBA00023134"/>
    </source>
</evidence>
<keyword evidence="4 8" id="KW-0547">Nucleotide-binding</keyword>
<comment type="catalytic activity">
    <reaction evidence="8">
        <text>Mo-molybdopterin + GTP + H(+) = Mo-molybdopterin guanine dinucleotide + diphosphate</text>
        <dbReference type="Rhea" id="RHEA:34243"/>
        <dbReference type="ChEBI" id="CHEBI:15378"/>
        <dbReference type="ChEBI" id="CHEBI:33019"/>
        <dbReference type="ChEBI" id="CHEBI:37565"/>
        <dbReference type="ChEBI" id="CHEBI:71302"/>
        <dbReference type="ChEBI" id="CHEBI:71310"/>
        <dbReference type="EC" id="2.7.7.77"/>
    </reaction>
</comment>
<dbReference type="Gene3D" id="3.90.550.10">
    <property type="entry name" value="Spore Coat Polysaccharide Biosynthesis Protein SpsA, Chain A"/>
    <property type="match status" value="1"/>
</dbReference>
<dbReference type="AlphaFoldDB" id="A0A8J3DU38"/>
<feature type="binding site" evidence="8">
    <location>
        <position position="67"/>
    </location>
    <ligand>
        <name>GTP</name>
        <dbReference type="ChEBI" id="CHEBI:37565"/>
    </ligand>
</feature>
<dbReference type="GO" id="GO:0005737">
    <property type="term" value="C:cytoplasm"/>
    <property type="evidence" value="ECO:0007669"/>
    <property type="project" value="UniProtKB-SubCell"/>
</dbReference>
<reference evidence="10" key="2">
    <citation type="submission" date="2020-09" db="EMBL/GenBank/DDBJ databases">
        <authorList>
            <person name="Sun Q."/>
            <person name="Kim S."/>
        </authorList>
    </citation>
    <scope>NUCLEOTIDE SEQUENCE</scope>
    <source>
        <strain evidence="10">KCTC 42249</strain>
    </source>
</reference>
<dbReference type="GO" id="GO:1902758">
    <property type="term" value="P:bis(molybdopterin guanine dinucleotide)molybdenum biosynthetic process"/>
    <property type="evidence" value="ECO:0007669"/>
    <property type="project" value="TreeGrafter"/>
</dbReference>
<evidence type="ECO:0000256" key="4">
    <source>
        <dbReference type="ARBA" id="ARBA00022741"/>
    </source>
</evidence>
<dbReference type="GO" id="GO:0005525">
    <property type="term" value="F:GTP binding"/>
    <property type="evidence" value="ECO:0007669"/>
    <property type="project" value="UniProtKB-UniRule"/>
</dbReference>
<accession>A0A8J3DU38</accession>
<keyword evidence="6 8" id="KW-0342">GTP-binding</keyword>
<sequence length="199" mass="21009">MTIAAIILAGGRSSRMGGGDKTLLPLRSGTVLDEVARRLSPQVDTIAINANGDPQRFASLNLRILPDAFGTFDGPLAGILTGLIWAETIGASALITVAGDTPFLPTDLVTRLQAASAPSTIAVAASNGRVHPTFALLPVALRQDLETFLHTQPSRRVNHFISDHPHVRVAFDTAPFDPFFNINTPDDLAEAQHLAGSAS</sequence>
<dbReference type="InterPro" id="IPR013482">
    <property type="entry name" value="Molybde_CF_guanTrfase"/>
</dbReference>
<comment type="function">
    <text evidence="8">Transfers a GMP moiety from GTP to Mo-molybdopterin (Mo-MPT) cofactor (Moco or molybdenum cofactor) to form Mo-molybdopterin guanine dinucleotide (Mo-MGD) cofactor.</text>
</comment>
<evidence type="ECO:0000256" key="3">
    <source>
        <dbReference type="ARBA" id="ARBA00022723"/>
    </source>
</evidence>
<dbReference type="NCBIfam" id="TIGR02665">
    <property type="entry name" value="molyb_mobA"/>
    <property type="match status" value="1"/>
</dbReference>
<comment type="caution">
    <text evidence="10">The sequence shown here is derived from an EMBL/GenBank/DDBJ whole genome shotgun (WGS) entry which is preliminary data.</text>
</comment>
<proteinExistence type="inferred from homology"/>
<reference evidence="10" key="1">
    <citation type="journal article" date="2014" name="Int. J. Syst. Evol. Microbiol.">
        <title>Complete genome sequence of Corynebacterium casei LMG S-19264T (=DSM 44701T), isolated from a smear-ripened cheese.</title>
        <authorList>
            <consortium name="US DOE Joint Genome Institute (JGI-PGF)"/>
            <person name="Walter F."/>
            <person name="Albersmeier A."/>
            <person name="Kalinowski J."/>
            <person name="Ruckert C."/>
        </authorList>
    </citation>
    <scope>NUCLEOTIDE SEQUENCE</scope>
    <source>
        <strain evidence="10">KCTC 42249</strain>
    </source>
</reference>
<keyword evidence="10" id="KW-0548">Nucleotidyltransferase</keyword>
<dbReference type="GO" id="GO:0061603">
    <property type="term" value="F:molybdenum cofactor guanylyltransferase activity"/>
    <property type="evidence" value="ECO:0007669"/>
    <property type="project" value="UniProtKB-EC"/>
</dbReference>
<dbReference type="InterPro" id="IPR025877">
    <property type="entry name" value="MobA-like_NTP_Trfase"/>
</dbReference>
<evidence type="ECO:0000256" key="8">
    <source>
        <dbReference type="HAMAP-Rule" id="MF_00316"/>
    </source>
</evidence>
<feature type="binding site" evidence="8">
    <location>
        <position position="21"/>
    </location>
    <ligand>
        <name>GTP</name>
        <dbReference type="ChEBI" id="CHEBI:37565"/>
    </ligand>
</feature>
<evidence type="ECO:0000313" key="11">
    <source>
        <dbReference type="Proteomes" id="UP000630142"/>
    </source>
</evidence>
<keyword evidence="3 8" id="KW-0479">Metal-binding</keyword>
<dbReference type="PANTHER" id="PTHR19136:SF81">
    <property type="entry name" value="MOLYBDENUM COFACTOR GUANYLYLTRANSFERASE"/>
    <property type="match status" value="1"/>
</dbReference>
<evidence type="ECO:0000259" key="9">
    <source>
        <dbReference type="Pfam" id="PF12804"/>
    </source>
</evidence>
<comment type="similarity">
    <text evidence="8">Belongs to the MobA family.</text>
</comment>
<protein>
    <recommendedName>
        <fullName evidence="8">Molybdenum cofactor guanylyltransferase</fullName>
        <shortName evidence="8">MoCo guanylyltransferase</shortName>
        <ecNumber evidence="8">2.7.7.77</ecNumber>
    </recommendedName>
    <alternativeName>
        <fullName evidence="8">GTP:molybdopterin guanylyltransferase</fullName>
    </alternativeName>
    <alternativeName>
        <fullName evidence="8">Mo-MPT guanylyltransferase</fullName>
    </alternativeName>
    <alternativeName>
        <fullName evidence="8">Molybdopterin guanylyltransferase</fullName>
    </alternativeName>
    <alternativeName>
        <fullName evidence="8">Molybdopterin-guanine dinucleotide synthase</fullName>
        <shortName evidence="8">MGD synthase</shortName>
    </alternativeName>
</protein>
<dbReference type="Proteomes" id="UP000630142">
    <property type="component" value="Unassembled WGS sequence"/>
</dbReference>
<feature type="binding site" evidence="8">
    <location>
        <position position="100"/>
    </location>
    <ligand>
        <name>Mg(2+)</name>
        <dbReference type="ChEBI" id="CHEBI:18420"/>
    </ligand>
</feature>